<keyword evidence="3" id="KW-1185">Reference proteome</keyword>
<dbReference type="InterPro" id="IPR003497">
    <property type="entry name" value="BRO_N_domain"/>
</dbReference>
<protein>
    <recommendedName>
        <fullName evidence="1">Bro-N domain-containing protein</fullName>
    </recommendedName>
</protein>
<organism evidence="2 3">
    <name type="scientific">Desulfuribacillus stibiiarsenatis</name>
    <dbReference type="NCBI Taxonomy" id="1390249"/>
    <lineage>
        <taxon>Bacteria</taxon>
        <taxon>Bacillati</taxon>
        <taxon>Bacillota</taxon>
        <taxon>Desulfuribacillia</taxon>
        <taxon>Desulfuribacillales</taxon>
        <taxon>Desulfuribacillaceae</taxon>
        <taxon>Desulfuribacillus</taxon>
    </lineage>
</organism>
<evidence type="ECO:0000313" key="2">
    <source>
        <dbReference type="EMBL" id="OEH86441.1"/>
    </source>
</evidence>
<comment type="caution">
    <text evidence="2">The sequence shown here is derived from an EMBL/GenBank/DDBJ whole genome shotgun (WGS) entry which is preliminary data.</text>
</comment>
<dbReference type="SMART" id="SM01040">
    <property type="entry name" value="Bro-N"/>
    <property type="match status" value="1"/>
</dbReference>
<sequence length="154" mass="18485">MRSLWNDDEQKWYFSIIDVVEILTDTDNPRRYWSDLKRKLKKEGFIQLYDFIVQLKMEASDGKKYLTDCANAEVLLRIIQTIPSQKAEPFKRWLAQVGYERLEEIENPELATQRIRETYKMKGYSDDWIEKRMRGIAVRDELTDETKHISELLC</sequence>
<evidence type="ECO:0000259" key="1">
    <source>
        <dbReference type="SMART" id="SM01040"/>
    </source>
</evidence>
<dbReference type="Proteomes" id="UP000095255">
    <property type="component" value="Unassembled WGS sequence"/>
</dbReference>
<evidence type="ECO:0000313" key="3">
    <source>
        <dbReference type="Proteomes" id="UP000095255"/>
    </source>
</evidence>
<gene>
    <name evidence="2" type="ORF">BHU72_13565</name>
</gene>
<dbReference type="STRING" id="1390249.BHU72_13565"/>
<proteinExistence type="predicted"/>
<dbReference type="EMBL" id="MJAT01000004">
    <property type="protein sequence ID" value="OEH86441.1"/>
    <property type="molecule type" value="Genomic_DNA"/>
</dbReference>
<name>A0A1E5L8H8_9FIRM</name>
<dbReference type="AlphaFoldDB" id="A0A1E5L8H8"/>
<accession>A0A1E5L8H8</accession>
<feature type="domain" description="Bro-N" evidence="1">
    <location>
        <begin position="1"/>
        <end position="100"/>
    </location>
</feature>
<reference evidence="2 3" key="1">
    <citation type="submission" date="2016-09" db="EMBL/GenBank/DDBJ databases">
        <title>Desulfuribacillus arsenicus sp. nov., an obligately anaerobic, dissimilatory arsenic- and antimonate-reducing bacterium isolated from anoxic sediments.</title>
        <authorList>
            <person name="Abin C.A."/>
            <person name="Hollibaugh J.T."/>
        </authorList>
    </citation>
    <scope>NUCLEOTIDE SEQUENCE [LARGE SCALE GENOMIC DNA]</scope>
    <source>
        <strain evidence="2 3">MLFW-2</strain>
    </source>
</reference>
<dbReference type="Pfam" id="PF02498">
    <property type="entry name" value="Bro-N"/>
    <property type="match status" value="1"/>
</dbReference>